<reference evidence="1 2" key="1">
    <citation type="submission" date="2016-11" db="EMBL/GenBank/DDBJ databases">
        <title>Draft Genome Sequences of Nine Cyanobacterial Strains from Diverse Habitats.</title>
        <authorList>
            <person name="Zhu T."/>
            <person name="Hou S."/>
            <person name="Lu X."/>
            <person name="Hess W.R."/>
        </authorList>
    </citation>
    <scope>NUCLEOTIDE SEQUENCE [LARGE SCALE GENOMIC DNA]</scope>
    <source>
        <strain evidence="1 2">NIES-30</strain>
    </source>
</reference>
<name>A0A1U7IYA5_9CYAN</name>
<evidence type="ECO:0000313" key="1">
    <source>
        <dbReference type="EMBL" id="OKH43466.1"/>
    </source>
</evidence>
<protein>
    <submittedName>
        <fullName evidence="1">Uncharacterized protein</fullName>
    </submittedName>
</protein>
<dbReference type="OrthoDB" id="459941at2"/>
<evidence type="ECO:0000313" key="2">
    <source>
        <dbReference type="Proteomes" id="UP000185557"/>
    </source>
</evidence>
<dbReference type="RefSeq" id="WP_073611170.1">
    <property type="nucleotide sequence ID" value="NZ_MRCG01000033.1"/>
</dbReference>
<comment type="caution">
    <text evidence="1">The sequence shown here is derived from an EMBL/GenBank/DDBJ whole genome shotgun (WGS) entry which is preliminary data.</text>
</comment>
<dbReference type="EMBL" id="MRCG01000033">
    <property type="protein sequence ID" value="OKH43466.1"/>
    <property type="molecule type" value="Genomic_DNA"/>
</dbReference>
<keyword evidence="2" id="KW-1185">Reference proteome</keyword>
<organism evidence="1 2">
    <name type="scientific">Phormidium tenue NIES-30</name>
    <dbReference type="NCBI Taxonomy" id="549789"/>
    <lineage>
        <taxon>Bacteria</taxon>
        <taxon>Bacillati</taxon>
        <taxon>Cyanobacteriota</taxon>
        <taxon>Cyanophyceae</taxon>
        <taxon>Oscillatoriophycideae</taxon>
        <taxon>Oscillatoriales</taxon>
        <taxon>Oscillatoriaceae</taxon>
        <taxon>Phormidium</taxon>
    </lineage>
</organism>
<gene>
    <name evidence="1" type="ORF">NIES30_24970</name>
</gene>
<dbReference type="STRING" id="549789.NIES30_24970"/>
<dbReference type="AlphaFoldDB" id="A0A1U7IYA5"/>
<proteinExistence type="predicted"/>
<accession>A0A1U7IYA5</accession>
<dbReference type="Proteomes" id="UP000185557">
    <property type="component" value="Unassembled WGS sequence"/>
</dbReference>
<sequence length="99" mass="10459">MTKGDKAKGATVAIGPLAIAGFQMPEGSYRMSITSAAEAVGTAQQNGSNFLRLNAFKALQVSSYTPQTSDPGKAYAEHDVLHKQVAQLEQQLHDAGLEP</sequence>